<dbReference type="Pfam" id="PF00903">
    <property type="entry name" value="Glyoxalase"/>
    <property type="match status" value="1"/>
</dbReference>
<dbReference type="SUPFAM" id="SSF54593">
    <property type="entry name" value="Glyoxalase/Bleomycin resistance protein/Dihydroxybiphenyl dioxygenase"/>
    <property type="match status" value="1"/>
</dbReference>
<evidence type="ECO:0000313" key="3">
    <source>
        <dbReference type="Proteomes" id="UP001595778"/>
    </source>
</evidence>
<dbReference type="CDD" id="cd06588">
    <property type="entry name" value="PhnB_like"/>
    <property type="match status" value="1"/>
</dbReference>
<keyword evidence="3" id="KW-1185">Reference proteome</keyword>
<dbReference type="Proteomes" id="UP001595778">
    <property type="component" value="Unassembled WGS sequence"/>
</dbReference>
<evidence type="ECO:0000313" key="2">
    <source>
        <dbReference type="EMBL" id="MFC4395177.1"/>
    </source>
</evidence>
<accession>A0ABV8WER4</accession>
<dbReference type="InterPro" id="IPR029068">
    <property type="entry name" value="Glyas_Bleomycin-R_OHBP_Dase"/>
</dbReference>
<dbReference type="InterPro" id="IPR028973">
    <property type="entry name" value="PhnB-like"/>
</dbReference>
<dbReference type="EMBL" id="JBHSDQ010000001">
    <property type="protein sequence ID" value="MFC4395177.1"/>
    <property type="molecule type" value="Genomic_DNA"/>
</dbReference>
<proteinExistence type="predicted"/>
<protein>
    <submittedName>
        <fullName evidence="2">VOC family protein</fullName>
    </submittedName>
</protein>
<name>A0ABV8WER4_9MICC</name>
<dbReference type="InterPro" id="IPR004360">
    <property type="entry name" value="Glyas_Fos-R_dOase_dom"/>
</dbReference>
<comment type="caution">
    <text evidence="2">The sequence shown here is derived from an EMBL/GenBank/DDBJ whole genome shotgun (WGS) entry which is preliminary data.</text>
</comment>
<dbReference type="Gene3D" id="3.10.180.10">
    <property type="entry name" value="2,3-Dihydroxybiphenyl 1,2-Dioxygenase, domain 1"/>
    <property type="match status" value="1"/>
</dbReference>
<gene>
    <name evidence="2" type="ORF">ACFO0G_03670</name>
</gene>
<organism evidence="2 3">
    <name type="scientific">Arthrobacter sedimenti</name>
    <dbReference type="NCBI Taxonomy" id="2694931"/>
    <lineage>
        <taxon>Bacteria</taxon>
        <taxon>Bacillati</taxon>
        <taxon>Actinomycetota</taxon>
        <taxon>Actinomycetes</taxon>
        <taxon>Micrococcales</taxon>
        <taxon>Micrococcaceae</taxon>
        <taxon>Arthrobacter</taxon>
    </lineage>
</organism>
<reference evidence="3" key="1">
    <citation type="journal article" date="2019" name="Int. J. Syst. Evol. Microbiol.">
        <title>The Global Catalogue of Microorganisms (GCM) 10K type strain sequencing project: providing services to taxonomists for standard genome sequencing and annotation.</title>
        <authorList>
            <consortium name="The Broad Institute Genomics Platform"/>
            <consortium name="The Broad Institute Genome Sequencing Center for Infectious Disease"/>
            <person name="Wu L."/>
            <person name="Ma J."/>
        </authorList>
    </citation>
    <scope>NUCLEOTIDE SEQUENCE [LARGE SCALE GENOMIC DNA]</scope>
    <source>
        <strain evidence="3">PJ61</strain>
    </source>
</reference>
<dbReference type="PANTHER" id="PTHR33990:SF1">
    <property type="entry name" value="PROTEIN YJDN"/>
    <property type="match status" value="1"/>
</dbReference>
<evidence type="ECO:0000259" key="1">
    <source>
        <dbReference type="Pfam" id="PF00903"/>
    </source>
</evidence>
<dbReference type="RefSeq" id="WP_286398533.1">
    <property type="nucleotide sequence ID" value="NZ_JBHSDQ010000001.1"/>
</dbReference>
<sequence>MPTRLNPYLSFRSNAREAMEFYKNVFGGELNMSTFADFHASQDPSEDNLVMHAQLDGPAGLTLMGSDTPARMDYNPGNTFSVSLSGDDEAELRGYWDKLSDGGTVTMPLEKAIWGDSFGMCTDKFGIQWLVNIAGPKE</sequence>
<feature type="domain" description="Glyoxalase/fosfomycin resistance/dioxygenase" evidence="1">
    <location>
        <begin position="5"/>
        <end position="129"/>
    </location>
</feature>
<dbReference type="PANTHER" id="PTHR33990">
    <property type="entry name" value="PROTEIN YJDN-RELATED"/>
    <property type="match status" value="1"/>
</dbReference>